<protein>
    <submittedName>
        <fullName evidence="2">Uncharacterized protein</fullName>
    </submittedName>
</protein>
<sequence>MKTKYRFPIYMVGVALLAVVIGNLIHWFRITAQYDTFEEMVPAYLSVFPSWLQNARIITMIDVFLLGISGFIFAQAIKVNYLKVLSIIFASLTSLLLLWQVFSLM</sequence>
<keyword evidence="1" id="KW-0472">Membrane</keyword>
<reference evidence="3" key="1">
    <citation type="journal article" date="2019" name="Int. J. Syst. Evol. Microbiol.">
        <title>The Global Catalogue of Microorganisms (GCM) 10K type strain sequencing project: providing services to taxonomists for standard genome sequencing and annotation.</title>
        <authorList>
            <consortium name="The Broad Institute Genomics Platform"/>
            <consortium name="The Broad Institute Genome Sequencing Center for Infectious Disease"/>
            <person name="Wu L."/>
            <person name="Ma J."/>
        </authorList>
    </citation>
    <scope>NUCLEOTIDE SEQUENCE [LARGE SCALE GENOMIC DNA]</scope>
    <source>
        <strain evidence="3">KCTC 42107</strain>
    </source>
</reference>
<proteinExistence type="predicted"/>
<evidence type="ECO:0000313" key="3">
    <source>
        <dbReference type="Proteomes" id="UP001597480"/>
    </source>
</evidence>
<dbReference type="RefSeq" id="WP_379820884.1">
    <property type="nucleotide sequence ID" value="NZ_JBHUMD010000024.1"/>
</dbReference>
<dbReference type="EMBL" id="JBHUMD010000024">
    <property type="protein sequence ID" value="MFD2602440.1"/>
    <property type="molecule type" value="Genomic_DNA"/>
</dbReference>
<name>A0ABW5NU48_9FLAO</name>
<accession>A0ABW5NU48</accession>
<comment type="caution">
    <text evidence="2">The sequence shown here is derived from an EMBL/GenBank/DDBJ whole genome shotgun (WGS) entry which is preliminary data.</text>
</comment>
<evidence type="ECO:0000256" key="1">
    <source>
        <dbReference type="SAM" id="Phobius"/>
    </source>
</evidence>
<feature type="transmembrane region" description="Helical" evidence="1">
    <location>
        <begin position="7"/>
        <end position="28"/>
    </location>
</feature>
<keyword evidence="1" id="KW-0812">Transmembrane</keyword>
<gene>
    <name evidence="2" type="ORF">ACFSR3_10270</name>
</gene>
<evidence type="ECO:0000313" key="2">
    <source>
        <dbReference type="EMBL" id="MFD2602440.1"/>
    </source>
</evidence>
<dbReference type="Proteomes" id="UP001597480">
    <property type="component" value="Unassembled WGS sequence"/>
</dbReference>
<keyword evidence="3" id="KW-1185">Reference proteome</keyword>
<feature type="transmembrane region" description="Helical" evidence="1">
    <location>
        <begin position="81"/>
        <end position="102"/>
    </location>
</feature>
<keyword evidence="1" id="KW-1133">Transmembrane helix</keyword>
<organism evidence="2 3">
    <name type="scientific">Flavobacterium suzhouense</name>
    <dbReference type="NCBI Taxonomy" id="1529638"/>
    <lineage>
        <taxon>Bacteria</taxon>
        <taxon>Pseudomonadati</taxon>
        <taxon>Bacteroidota</taxon>
        <taxon>Flavobacteriia</taxon>
        <taxon>Flavobacteriales</taxon>
        <taxon>Flavobacteriaceae</taxon>
        <taxon>Flavobacterium</taxon>
    </lineage>
</organism>
<feature type="transmembrane region" description="Helical" evidence="1">
    <location>
        <begin position="55"/>
        <end position="74"/>
    </location>
</feature>